<evidence type="ECO:0000259" key="3">
    <source>
        <dbReference type="Pfam" id="PF24424"/>
    </source>
</evidence>
<dbReference type="Pfam" id="PF17936">
    <property type="entry name" value="Big_6"/>
    <property type="match status" value="2"/>
</dbReference>
<keyword evidence="1" id="KW-0732">Signal</keyword>
<dbReference type="Gene3D" id="2.60.40.10">
    <property type="entry name" value="Immunoglobulins"/>
    <property type="match status" value="3"/>
</dbReference>
<dbReference type="InterPro" id="IPR041498">
    <property type="entry name" value="Big_6"/>
</dbReference>
<dbReference type="RefSeq" id="WP_086314495.1">
    <property type="nucleotide sequence ID" value="NZ_CP147244.1"/>
</dbReference>
<dbReference type="InterPro" id="IPR057034">
    <property type="entry name" value="FNG"/>
</dbReference>
<proteinExistence type="predicted"/>
<dbReference type="Proteomes" id="UP000194948">
    <property type="component" value="Chromosome"/>
</dbReference>
<reference evidence="4" key="2">
    <citation type="submission" date="2024-03" db="EMBL/GenBank/DDBJ databases">
        <title>The Genome Sequence of Enterococcus sp. DIV0205d.</title>
        <authorList>
            <consortium name="The Broad Institute Genomics Platform"/>
            <consortium name="The Broad Institute Microbial Omics Core"/>
            <consortium name="The Broad Institute Genomic Center for Infectious Diseases"/>
            <person name="Earl A."/>
            <person name="Manson A."/>
            <person name="Gilmore M."/>
            <person name="Schwartman J."/>
            <person name="Shea T."/>
            <person name="Abouelleil A."/>
            <person name="Cao P."/>
            <person name="Chapman S."/>
            <person name="Cusick C."/>
            <person name="Young S."/>
            <person name="Neafsey D."/>
            <person name="Nusbaum C."/>
            <person name="Birren B."/>
        </authorList>
    </citation>
    <scope>NUCLEOTIDE SEQUENCE</scope>
    <source>
        <strain evidence="4">7F3_DIV0205</strain>
    </source>
</reference>
<evidence type="ECO:0000256" key="1">
    <source>
        <dbReference type="SAM" id="SignalP"/>
    </source>
</evidence>
<name>A0AAQ3W948_9ENTE</name>
<organism evidence="4 5">
    <name type="scientific">Candidatus Enterococcus palustris</name>
    <dbReference type="NCBI Taxonomy" id="1834189"/>
    <lineage>
        <taxon>Bacteria</taxon>
        <taxon>Bacillati</taxon>
        <taxon>Bacillota</taxon>
        <taxon>Bacilli</taxon>
        <taxon>Lactobacillales</taxon>
        <taxon>Enterococcaceae</taxon>
        <taxon>Enterococcus</taxon>
    </lineage>
</organism>
<protein>
    <recommendedName>
        <fullName evidence="6">Bacterial Ig domain-containing protein</fullName>
    </recommendedName>
</protein>
<feature type="domain" description="Bacterial Ig" evidence="2">
    <location>
        <begin position="276"/>
        <end position="353"/>
    </location>
</feature>
<gene>
    <name evidence="4" type="ORF">A5821_002070</name>
</gene>
<evidence type="ECO:0000259" key="2">
    <source>
        <dbReference type="Pfam" id="PF17936"/>
    </source>
</evidence>
<evidence type="ECO:0000313" key="4">
    <source>
        <dbReference type="EMBL" id="WYK00944.1"/>
    </source>
</evidence>
<evidence type="ECO:0008006" key="6">
    <source>
        <dbReference type="Google" id="ProtNLM"/>
    </source>
</evidence>
<sequence length="533" mass="57363">MNKTVLKASLGLALFSTMLVANTQMVQATETTNISQSYADNSLDVTQGWKVNFSTNLANVHEEDIFKQNMKSPTSTQKMVLNNFGNIGNAELTAKKTITMKKGHTYNLDLIYAMQFSNGSGYIDFNGEKIDSASINNDAKDHAYKKVVKADADMDYVITIYYKVPMRATGYLKLAYDTSLGNGIEEQSNIASPELIAPTEGQTKITGTGISGNTINIYDAAGKLLGSGTVNSQNNFEITVNRPFIKGEEITGYQVDKNGVISEKGTAIVKEALNPSKPELDNPITEDTTTITGKADPGATVDVNIGDEHYETVADDDGNFSVELDHTFPYGTEVHTTAKDKEGNASEPLDTIVEYADTAKIDFDYTLSSIDQYISGTSSRPNTKVEIKVGARIFSTTTDDQGNYVLELPTTYKPGTPVKATITDKAGTTAVANQIILPRMPTLPSLSSGIKEIFGVVDPNAVVKLVVTQGENSYNLQTTADASGDYTISLKDPDTGADIVLGVGDKVEAQATLESLGLSSEVLTTTIWTRALN</sequence>
<feature type="domain" description="FNG" evidence="3">
    <location>
        <begin position="42"/>
        <end position="184"/>
    </location>
</feature>
<dbReference type="EMBL" id="CP147244">
    <property type="protein sequence ID" value="WYK00944.1"/>
    <property type="molecule type" value="Genomic_DNA"/>
</dbReference>
<dbReference type="Pfam" id="PF24424">
    <property type="entry name" value="FNG"/>
    <property type="match status" value="1"/>
</dbReference>
<keyword evidence="5" id="KW-1185">Reference proteome</keyword>
<feature type="signal peptide" evidence="1">
    <location>
        <begin position="1"/>
        <end position="23"/>
    </location>
</feature>
<evidence type="ECO:0000313" key="5">
    <source>
        <dbReference type="Proteomes" id="UP000194948"/>
    </source>
</evidence>
<accession>A0AAQ3W948</accession>
<dbReference type="NCBIfam" id="NF033510">
    <property type="entry name" value="Ca_tandemer"/>
    <property type="match status" value="2"/>
</dbReference>
<dbReference type="InterPro" id="IPR013783">
    <property type="entry name" value="Ig-like_fold"/>
</dbReference>
<reference evidence="4" key="1">
    <citation type="submission" date="2017-05" db="EMBL/GenBank/DDBJ databases">
        <authorList>
            <consortium name="The Broad Institute Genomics Platform"/>
            <consortium name="The Broad Institute Genomic Center for Infectious Diseases"/>
            <person name="Earl A."/>
            <person name="Manson A."/>
            <person name="Schwartman J."/>
            <person name="Gilmore M."/>
            <person name="Abouelleil A."/>
            <person name="Cao P."/>
            <person name="Chapman S."/>
            <person name="Cusick C."/>
            <person name="Shea T."/>
            <person name="Young S."/>
            <person name="Neafsey D."/>
            <person name="Nusbaum C."/>
            <person name="Birren B."/>
        </authorList>
    </citation>
    <scope>NUCLEOTIDE SEQUENCE</scope>
    <source>
        <strain evidence="4">7F3_DIV0205</strain>
    </source>
</reference>
<dbReference type="AlphaFoldDB" id="A0AAQ3W948"/>
<feature type="domain" description="Bacterial Ig" evidence="2">
    <location>
        <begin position="197"/>
        <end position="269"/>
    </location>
</feature>
<feature type="chain" id="PRO_5042978974" description="Bacterial Ig domain-containing protein" evidence="1">
    <location>
        <begin position="24"/>
        <end position="533"/>
    </location>
</feature>